<dbReference type="PROSITE" id="PS51257">
    <property type="entry name" value="PROKAR_LIPOPROTEIN"/>
    <property type="match status" value="1"/>
</dbReference>
<evidence type="ECO:0000313" key="1">
    <source>
        <dbReference type="EMBL" id="NJB69877.1"/>
    </source>
</evidence>
<dbReference type="Proteomes" id="UP000590442">
    <property type="component" value="Unassembled WGS sequence"/>
</dbReference>
<comment type="caution">
    <text evidence="1">The sequence shown here is derived from an EMBL/GenBank/DDBJ whole genome shotgun (WGS) entry which is preliminary data.</text>
</comment>
<dbReference type="AlphaFoldDB" id="A0A846QRQ3"/>
<dbReference type="SUPFAM" id="SSF63825">
    <property type="entry name" value="YWTD domain"/>
    <property type="match status" value="1"/>
</dbReference>
<keyword evidence="2" id="KW-1185">Reference proteome</keyword>
<sequence length="293" mass="32126">MKYLNVFTIVAILLLSSCKEKAKKEVSEPKIEEIKETVLVHKWSADTLLTTSESVIYDKKRDILYVSNIAGVPDEADGIGFISKVDLEGNITDVNWISGLDAPKGLGIVGDKLYVTDLTNLVEIDIDAGKVSKTIPIEGSVFLNDITTTSDGKVYISDSNGGNFFVYENGMTTRLMEGLPGPNGVLSDGDTFLMALWDEKTLNTLNLETNEITKRTEGIENPDGIEAVGDGSYLVSSWQGLVHLVNADWSKKILLDTSSDEIGAADIEYIQEKNLLLVPTFYKNGLMAYELIK</sequence>
<gene>
    <name evidence="1" type="ORF">GGR42_000339</name>
</gene>
<organism evidence="1 2">
    <name type="scientific">Saonia flava</name>
    <dbReference type="NCBI Taxonomy" id="523696"/>
    <lineage>
        <taxon>Bacteria</taxon>
        <taxon>Pseudomonadati</taxon>
        <taxon>Bacteroidota</taxon>
        <taxon>Flavobacteriia</taxon>
        <taxon>Flavobacteriales</taxon>
        <taxon>Flavobacteriaceae</taxon>
        <taxon>Saonia</taxon>
    </lineage>
</organism>
<dbReference type="InterPro" id="IPR015943">
    <property type="entry name" value="WD40/YVTN_repeat-like_dom_sf"/>
</dbReference>
<reference evidence="1 2" key="1">
    <citation type="submission" date="2020-03" db="EMBL/GenBank/DDBJ databases">
        <title>Genomic Encyclopedia of Type Strains, Phase IV (KMG-IV): sequencing the most valuable type-strain genomes for metagenomic binning, comparative biology and taxonomic classification.</title>
        <authorList>
            <person name="Goeker M."/>
        </authorList>
    </citation>
    <scope>NUCLEOTIDE SEQUENCE [LARGE SCALE GENOMIC DNA]</scope>
    <source>
        <strain evidence="1 2">DSM 29762</strain>
    </source>
</reference>
<name>A0A846QRQ3_9FLAO</name>
<evidence type="ECO:0000313" key="2">
    <source>
        <dbReference type="Proteomes" id="UP000590442"/>
    </source>
</evidence>
<dbReference type="EMBL" id="JAATJJ010000001">
    <property type="protein sequence ID" value="NJB69877.1"/>
    <property type="molecule type" value="Genomic_DNA"/>
</dbReference>
<protein>
    <submittedName>
        <fullName evidence="1">Sugar lactone lactonase YvrE</fullName>
    </submittedName>
</protein>
<dbReference type="Gene3D" id="2.130.10.10">
    <property type="entry name" value="YVTN repeat-like/Quinoprotein amine dehydrogenase"/>
    <property type="match status" value="1"/>
</dbReference>
<dbReference type="RefSeq" id="WP_167960213.1">
    <property type="nucleotide sequence ID" value="NZ_JAATJJ010000001.1"/>
</dbReference>
<proteinExistence type="predicted"/>
<accession>A0A846QRQ3</accession>